<evidence type="ECO:0000313" key="3">
    <source>
        <dbReference type="Proteomes" id="UP000645217"/>
    </source>
</evidence>
<organism evidence="2 3">
    <name type="scientific">Sphaerisporangium melleum</name>
    <dbReference type="NCBI Taxonomy" id="321316"/>
    <lineage>
        <taxon>Bacteria</taxon>
        <taxon>Bacillati</taxon>
        <taxon>Actinomycetota</taxon>
        <taxon>Actinomycetes</taxon>
        <taxon>Streptosporangiales</taxon>
        <taxon>Streptosporangiaceae</taxon>
        <taxon>Sphaerisporangium</taxon>
    </lineage>
</organism>
<gene>
    <name evidence="2" type="ORF">GCM10007964_65140</name>
</gene>
<name>A0A917RML0_9ACTN</name>
<protein>
    <submittedName>
        <fullName evidence="2">Uncharacterized protein</fullName>
    </submittedName>
</protein>
<sequence>MVGSGLPRPSPPGEDGGAIGALVVRGSGGRGERHGPPYPRPADGAPQKPQSSGTALANFPFPEKQAGPAREAGRGTSRRPPPVPARRCAHGNEGAYWKEASSMEKPSVPDAVST</sequence>
<feature type="region of interest" description="Disordered" evidence="1">
    <location>
        <begin position="1"/>
        <end position="114"/>
    </location>
</feature>
<accession>A0A917RML0</accession>
<evidence type="ECO:0000313" key="2">
    <source>
        <dbReference type="EMBL" id="GGL14126.1"/>
    </source>
</evidence>
<proteinExistence type="predicted"/>
<dbReference type="AlphaFoldDB" id="A0A917RML0"/>
<reference evidence="2" key="1">
    <citation type="journal article" date="2014" name="Int. J. Syst. Evol. Microbiol.">
        <title>Complete genome sequence of Corynebacterium casei LMG S-19264T (=DSM 44701T), isolated from a smear-ripened cheese.</title>
        <authorList>
            <consortium name="US DOE Joint Genome Institute (JGI-PGF)"/>
            <person name="Walter F."/>
            <person name="Albersmeier A."/>
            <person name="Kalinowski J."/>
            <person name="Ruckert C."/>
        </authorList>
    </citation>
    <scope>NUCLEOTIDE SEQUENCE</scope>
    <source>
        <strain evidence="2">JCM 13064</strain>
    </source>
</reference>
<keyword evidence="3" id="KW-1185">Reference proteome</keyword>
<dbReference type="EMBL" id="BMNT01000047">
    <property type="protein sequence ID" value="GGL14126.1"/>
    <property type="molecule type" value="Genomic_DNA"/>
</dbReference>
<dbReference type="Proteomes" id="UP000645217">
    <property type="component" value="Unassembled WGS sequence"/>
</dbReference>
<comment type="caution">
    <text evidence="2">The sequence shown here is derived from an EMBL/GenBank/DDBJ whole genome shotgun (WGS) entry which is preliminary data.</text>
</comment>
<evidence type="ECO:0000256" key="1">
    <source>
        <dbReference type="SAM" id="MobiDB-lite"/>
    </source>
</evidence>
<reference evidence="2" key="2">
    <citation type="submission" date="2020-09" db="EMBL/GenBank/DDBJ databases">
        <authorList>
            <person name="Sun Q."/>
            <person name="Ohkuma M."/>
        </authorList>
    </citation>
    <scope>NUCLEOTIDE SEQUENCE</scope>
    <source>
        <strain evidence="2">JCM 13064</strain>
    </source>
</reference>